<organism evidence="1 2">
    <name type="scientific">Brachionus plicatilis</name>
    <name type="common">Marine rotifer</name>
    <name type="synonym">Brachionus muelleri</name>
    <dbReference type="NCBI Taxonomy" id="10195"/>
    <lineage>
        <taxon>Eukaryota</taxon>
        <taxon>Metazoa</taxon>
        <taxon>Spiralia</taxon>
        <taxon>Gnathifera</taxon>
        <taxon>Rotifera</taxon>
        <taxon>Eurotatoria</taxon>
        <taxon>Monogononta</taxon>
        <taxon>Pseudotrocha</taxon>
        <taxon>Ploima</taxon>
        <taxon>Brachionidae</taxon>
        <taxon>Brachionus</taxon>
    </lineage>
</organism>
<dbReference type="Proteomes" id="UP000276133">
    <property type="component" value="Unassembled WGS sequence"/>
</dbReference>
<protein>
    <submittedName>
        <fullName evidence="1">Uncharacterized protein</fullName>
    </submittedName>
</protein>
<dbReference type="AlphaFoldDB" id="A0A3M7Q2S3"/>
<reference evidence="1 2" key="1">
    <citation type="journal article" date="2018" name="Sci. Rep.">
        <title>Genomic signatures of local adaptation to the degree of environmental predictability in rotifers.</title>
        <authorList>
            <person name="Franch-Gras L."/>
            <person name="Hahn C."/>
            <person name="Garcia-Roger E.M."/>
            <person name="Carmona M.J."/>
            <person name="Serra M."/>
            <person name="Gomez A."/>
        </authorList>
    </citation>
    <scope>NUCLEOTIDE SEQUENCE [LARGE SCALE GENOMIC DNA]</scope>
    <source>
        <strain evidence="1">HYR1</strain>
    </source>
</reference>
<dbReference type="EMBL" id="REGN01007680">
    <property type="protein sequence ID" value="RNA05524.1"/>
    <property type="molecule type" value="Genomic_DNA"/>
</dbReference>
<comment type="caution">
    <text evidence="1">The sequence shown here is derived from an EMBL/GenBank/DDBJ whole genome shotgun (WGS) entry which is preliminary data.</text>
</comment>
<evidence type="ECO:0000313" key="2">
    <source>
        <dbReference type="Proteomes" id="UP000276133"/>
    </source>
</evidence>
<keyword evidence="2" id="KW-1185">Reference proteome</keyword>
<evidence type="ECO:0000313" key="1">
    <source>
        <dbReference type="EMBL" id="RNA05524.1"/>
    </source>
</evidence>
<gene>
    <name evidence="1" type="ORF">BpHYR1_018264</name>
</gene>
<proteinExistence type="predicted"/>
<accession>A0A3M7Q2S3</accession>
<name>A0A3M7Q2S3_BRAPC</name>
<sequence length="69" mass="8216">MIKNFKNFSDIDLQFFLSDKKSVPLIQFIPITQLTIGEDFLLIFNKIRIHLTPKKHFLDKHISKIFNLI</sequence>